<organism evidence="1 2">
    <name type="scientific">Drechslerella dactyloides</name>
    <name type="common">Nematode-trapping fungus</name>
    <name type="synonym">Arthrobotrys dactyloides</name>
    <dbReference type="NCBI Taxonomy" id="74499"/>
    <lineage>
        <taxon>Eukaryota</taxon>
        <taxon>Fungi</taxon>
        <taxon>Dikarya</taxon>
        <taxon>Ascomycota</taxon>
        <taxon>Pezizomycotina</taxon>
        <taxon>Orbiliomycetes</taxon>
        <taxon>Orbiliales</taxon>
        <taxon>Orbiliaceae</taxon>
        <taxon>Drechslerella</taxon>
    </lineage>
</organism>
<comment type="caution">
    <text evidence="1">The sequence shown here is derived from an EMBL/GenBank/DDBJ whole genome shotgun (WGS) entry which is preliminary data.</text>
</comment>
<protein>
    <submittedName>
        <fullName evidence="1">Uncharacterized protein</fullName>
    </submittedName>
</protein>
<dbReference type="AlphaFoldDB" id="A0AAD6NLA4"/>
<evidence type="ECO:0000313" key="2">
    <source>
        <dbReference type="Proteomes" id="UP001221413"/>
    </source>
</evidence>
<proteinExistence type="predicted"/>
<evidence type="ECO:0000313" key="1">
    <source>
        <dbReference type="EMBL" id="KAJ6260948.1"/>
    </source>
</evidence>
<accession>A0AAD6NLA4</accession>
<dbReference type="Proteomes" id="UP001221413">
    <property type="component" value="Unassembled WGS sequence"/>
</dbReference>
<name>A0AAD6NLA4_DREDA</name>
<keyword evidence="2" id="KW-1185">Reference proteome</keyword>
<reference evidence="1" key="1">
    <citation type="submission" date="2023-01" db="EMBL/GenBank/DDBJ databases">
        <title>The chitinases involved in constricting ring structure development in the nematode-trapping fungus Drechslerella dactyloides.</title>
        <authorList>
            <person name="Wang R."/>
            <person name="Zhang L."/>
            <person name="Tang P."/>
            <person name="Li S."/>
            <person name="Liang L."/>
        </authorList>
    </citation>
    <scope>NUCLEOTIDE SEQUENCE</scope>
    <source>
        <strain evidence="1">YMF1.00031</strain>
    </source>
</reference>
<sequence>MAMSFVNNTIDELMGSASRAASAYMIIIEGNEGNLLEVGTRWIPLDERAARGCSLDAAEIKKMSRDQLRLVADVLVYLRDNDPRPRREWDMISCWGGVDGLFLIVRNFFPETEGSMITEQFS</sequence>
<gene>
    <name evidence="1" type="ORF">Dda_3609</name>
</gene>
<dbReference type="EMBL" id="JAQGDS010000004">
    <property type="protein sequence ID" value="KAJ6260948.1"/>
    <property type="molecule type" value="Genomic_DNA"/>
</dbReference>